<evidence type="ECO:0000259" key="5">
    <source>
        <dbReference type="Pfam" id="PF02558"/>
    </source>
</evidence>
<dbReference type="InterPro" id="IPR003710">
    <property type="entry name" value="ApbA"/>
</dbReference>
<comment type="catalytic activity">
    <reaction evidence="4">
        <text>(R)-pantoate + NADP(+) = 2-dehydropantoate + NADPH + H(+)</text>
        <dbReference type="Rhea" id="RHEA:16233"/>
        <dbReference type="ChEBI" id="CHEBI:11561"/>
        <dbReference type="ChEBI" id="CHEBI:15378"/>
        <dbReference type="ChEBI" id="CHEBI:15980"/>
        <dbReference type="ChEBI" id="CHEBI:57783"/>
        <dbReference type="ChEBI" id="CHEBI:58349"/>
        <dbReference type="EC" id="1.1.1.169"/>
    </reaction>
</comment>
<evidence type="ECO:0000313" key="7">
    <source>
        <dbReference type="EMBL" id="SHK20473.1"/>
    </source>
</evidence>
<dbReference type="Pfam" id="PF08546">
    <property type="entry name" value="ApbA_C"/>
    <property type="match status" value="1"/>
</dbReference>
<dbReference type="RefSeq" id="WP_072850328.1">
    <property type="nucleotide sequence ID" value="NZ_FRAH01000019.1"/>
</dbReference>
<protein>
    <recommendedName>
        <fullName evidence="4">2-dehydropantoate 2-reductase</fullName>
        <ecNumber evidence="4">1.1.1.169</ecNumber>
    </recommendedName>
    <alternativeName>
        <fullName evidence="4">Ketopantoate reductase</fullName>
    </alternativeName>
</protein>
<evidence type="ECO:0000256" key="3">
    <source>
        <dbReference type="ARBA" id="ARBA00023002"/>
    </source>
</evidence>
<dbReference type="Proteomes" id="UP000183975">
    <property type="component" value="Unassembled WGS sequence"/>
</dbReference>
<dbReference type="GO" id="GO:0015940">
    <property type="term" value="P:pantothenate biosynthetic process"/>
    <property type="evidence" value="ECO:0007669"/>
    <property type="project" value="UniProtKB-UniPathway"/>
</dbReference>
<evidence type="ECO:0000256" key="4">
    <source>
        <dbReference type="RuleBase" id="RU362068"/>
    </source>
</evidence>
<keyword evidence="4" id="KW-0566">Pantothenate biosynthesis</keyword>
<comment type="function">
    <text evidence="4">Catalyzes the NADPH-dependent reduction of ketopantoate into pantoic acid.</text>
</comment>
<keyword evidence="8" id="KW-1185">Reference proteome</keyword>
<comment type="pathway">
    <text evidence="4">Cofactor biosynthesis; (R)-pantothenate biosynthesis; (R)-pantoate from 3-methyl-2-oxobutanoate: step 2/2.</text>
</comment>
<dbReference type="EMBL" id="FRAH01000019">
    <property type="protein sequence ID" value="SHK20473.1"/>
    <property type="molecule type" value="Genomic_DNA"/>
</dbReference>
<dbReference type="InterPro" id="IPR051402">
    <property type="entry name" value="KPR-Related"/>
</dbReference>
<dbReference type="InterPro" id="IPR013328">
    <property type="entry name" value="6PGD_dom2"/>
</dbReference>
<dbReference type="SUPFAM" id="SSF48179">
    <property type="entry name" value="6-phosphogluconate dehydrogenase C-terminal domain-like"/>
    <property type="match status" value="1"/>
</dbReference>
<comment type="similarity">
    <text evidence="1 4">Belongs to the ketopantoate reductase family.</text>
</comment>
<evidence type="ECO:0000256" key="1">
    <source>
        <dbReference type="ARBA" id="ARBA00007870"/>
    </source>
</evidence>
<dbReference type="OrthoDB" id="9772736at2"/>
<dbReference type="Pfam" id="PF02558">
    <property type="entry name" value="ApbA"/>
    <property type="match status" value="1"/>
</dbReference>
<dbReference type="GO" id="GO:0005737">
    <property type="term" value="C:cytoplasm"/>
    <property type="evidence" value="ECO:0007669"/>
    <property type="project" value="TreeGrafter"/>
</dbReference>
<feature type="domain" description="Ketopantoate reductase C-terminal" evidence="6">
    <location>
        <begin position="180"/>
        <end position="299"/>
    </location>
</feature>
<dbReference type="Gene3D" id="1.10.1040.10">
    <property type="entry name" value="N-(1-d-carboxylethyl)-l-norvaline Dehydrogenase, domain 2"/>
    <property type="match status" value="1"/>
</dbReference>
<dbReference type="PANTHER" id="PTHR21708:SF26">
    <property type="entry name" value="2-DEHYDROPANTOATE 2-REDUCTASE"/>
    <property type="match status" value="1"/>
</dbReference>
<dbReference type="NCBIfam" id="TIGR00745">
    <property type="entry name" value="apbA_panE"/>
    <property type="match status" value="1"/>
</dbReference>
<dbReference type="InterPro" id="IPR013332">
    <property type="entry name" value="KPR_N"/>
</dbReference>
<reference evidence="7 8" key="1">
    <citation type="submission" date="2016-11" db="EMBL/GenBank/DDBJ databases">
        <authorList>
            <person name="Jaros S."/>
            <person name="Januszkiewicz K."/>
            <person name="Wedrychowicz H."/>
        </authorList>
    </citation>
    <scope>NUCLEOTIDE SEQUENCE [LARGE SCALE GENOMIC DNA]</scope>
    <source>
        <strain evidence="7 8">DSM 14214</strain>
    </source>
</reference>
<dbReference type="InterPro" id="IPR036291">
    <property type="entry name" value="NAD(P)-bd_dom_sf"/>
</dbReference>
<sequence length="306" mass="33413">MRIGILGAGGVGATVAGAVAKDKNAEIVLIARGETKEIVLKRGWILESEVLGDQVIHPALVSDDPAEIGTVDVLVLACKSYSLKDVCDRYRSIVRDDTLVIPFQNGFMAAQQAQEALGKGQIAHGFIYCLSKIVEKGKVVNVGTLLRAGFGFPDGRKNERAEQLAAMMQAGGLPTIYTADILEPIWAKFMMICGNSCAFLYYDCPSGGILEDSQRMAFLKGTYDDLYRLAEGAGVHLPEDIQERYLKEFAEMPLNSTSSLYRDIKDGVPRNELEQIVGNAVRLAREKKISVPFIAAAYDKTLQTML</sequence>
<keyword evidence="2 4" id="KW-0521">NADP</keyword>
<keyword evidence="3 4" id="KW-0560">Oxidoreductase</keyword>
<proteinExistence type="inferred from homology"/>
<dbReference type="SUPFAM" id="SSF51735">
    <property type="entry name" value="NAD(P)-binding Rossmann-fold domains"/>
    <property type="match status" value="1"/>
</dbReference>
<accession>A0A1M6QK75</accession>
<gene>
    <name evidence="7" type="ORF">SAMN02745138_01336</name>
</gene>
<dbReference type="UniPathway" id="UPA00028">
    <property type="reaction ID" value="UER00004"/>
</dbReference>
<dbReference type="GO" id="GO:0008677">
    <property type="term" value="F:2-dehydropantoate 2-reductase activity"/>
    <property type="evidence" value="ECO:0007669"/>
    <property type="project" value="UniProtKB-EC"/>
</dbReference>
<dbReference type="InterPro" id="IPR008927">
    <property type="entry name" value="6-PGluconate_DH-like_C_sf"/>
</dbReference>
<evidence type="ECO:0000256" key="2">
    <source>
        <dbReference type="ARBA" id="ARBA00022857"/>
    </source>
</evidence>
<feature type="domain" description="Ketopantoate reductase N-terminal" evidence="5">
    <location>
        <begin position="3"/>
        <end position="143"/>
    </location>
</feature>
<evidence type="ECO:0000313" key="8">
    <source>
        <dbReference type="Proteomes" id="UP000183975"/>
    </source>
</evidence>
<dbReference type="EC" id="1.1.1.169" evidence="4"/>
<dbReference type="Gene3D" id="3.40.50.720">
    <property type="entry name" value="NAD(P)-binding Rossmann-like Domain"/>
    <property type="match status" value="1"/>
</dbReference>
<name>A0A1M6QK75_9FIRM</name>
<dbReference type="PANTHER" id="PTHR21708">
    <property type="entry name" value="PROBABLE 2-DEHYDROPANTOATE 2-REDUCTASE"/>
    <property type="match status" value="1"/>
</dbReference>
<evidence type="ECO:0000259" key="6">
    <source>
        <dbReference type="Pfam" id="PF08546"/>
    </source>
</evidence>
<organism evidence="7 8">
    <name type="scientific">Anaerotignum lactatifermentans DSM 14214</name>
    <dbReference type="NCBI Taxonomy" id="1121323"/>
    <lineage>
        <taxon>Bacteria</taxon>
        <taxon>Bacillati</taxon>
        <taxon>Bacillota</taxon>
        <taxon>Clostridia</taxon>
        <taxon>Lachnospirales</taxon>
        <taxon>Anaerotignaceae</taxon>
        <taxon>Anaerotignum</taxon>
    </lineage>
</organism>
<dbReference type="InterPro" id="IPR013752">
    <property type="entry name" value="KPA_reductase"/>
</dbReference>
<dbReference type="AlphaFoldDB" id="A0A1M6QK75"/>